<keyword evidence="1" id="KW-0378">Hydrolase</keyword>
<dbReference type="NCBIfam" id="NF047337">
    <property type="entry name" value="hydrolase_RcgR"/>
    <property type="match status" value="1"/>
</dbReference>
<keyword evidence="2" id="KW-1185">Reference proteome</keyword>
<dbReference type="Proteomes" id="UP001589795">
    <property type="component" value="Unassembled WGS sequence"/>
</dbReference>
<reference evidence="1 2" key="1">
    <citation type="submission" date="2024-09" db="EMBL/GenBank/DDBJ databases">
        <authorList>
            <person name="Sun Q."/>
            <person name="Mori K."/>
        </authorList>
    </citation>
    <scope>NUCLEOTIDE SEQUENCE [LARGE SCALE GENOMIC DNA]</scope>
    <source>
        <strain evidence="1 2">CCM 7904</strain>
    </source>
</reference>
<organism evidence="1 2">
    <name type="scientific">Paracoccus rhizosphaerae</name>
    <dbReference type="NCBI Taxonomy" id="1133347"/>
    <lineage>
        <taxon>Bacteria</taxon>
        <taxon>Pseudomonadati</taxon>
        <taxon>Pseudomonadota</taxon>
        <taxon>Alphaproteobacteria</taxon>
        <taxon>Rhodobacterales</taxon>
        <taxon>Paracoccaceae</taxon>
        <taxon>Paracoccus</taxon>
    </lineage>
</organism>
<dbReference type="GO" id="GO:0016787">
    <property type="term" value="F:hydrolase activity"/>
    <property type="evidence" value="ECO:0007669"/>
    <property type="project" value="UniProtKB-KW"/>
</dbReference>
<dbReference type="EMBL" id="JBHLWQ010000050">
    <property type="protein sequence ID" value="MFC0199688.1"/>
    <property type="molecule type" value="Genomic_DNA"/>
</dbReference>
<dbReference type="InterPro" id="IPR029058">
    <property type="entry name" value="AB_hydrolase_fold"/>
</dbReference>
<dbReference type="Gene3D" id="3.40.50.1820">
    <property type="entry name" value="alpha/beta hydrolase"/>
    <property type="match status" value="1"/>
</dbReference>
<dbReference type="RefSeq" id="WP_265506161.1">
    <property type="nucleotide sequence ID" value="NZ_JAOTBE010000008.1"/>
</dbReference>
<comment type="caution">
    <text evidence="1">The sequence shown here is derived from an EMBL/GenBank/DDBJ whole genome shotgun (WGS) entry which is preliminary data.</text>
</comment>
<dbReference type="SUPFAM" id="SSF53474">
    <property type="entry name" value="alpha/beta-Hydrolases"/>
    <property type="match status" value="1"/>
</dbReference>
<dbReference type="EC" id="3.4.-.-" evidence="1"/>
<protein>
    <submittedName>
        <fullName evidence="1">Alpha/beta hydrolase family protein</fullName>
        <ecNumber evidence="1">3.4.-.-</ecNumber>
    </submittedName>
</protein>
<sequence length="314" mass="34804">MKEQSPFVLDARLALPFSGMEEINLDDFCDLAELAAANASFFNEPKGSNLDFTWQKGWIKFSSSISTETAENNLVSAKVTESQSRKKALIVFHHWNASTRYDHIAKFLSRRGITVVQIALPYHFERSRPGSQFADYMLSSNLGRTIQSVRQAVLDGRKLIRVLKHRNYEQISVLGMSLGSWVAGLVAANDPAVKKAALFLTAGSLADMVWTGRATEHIRASLAGQIDVTQLSKAWSPLNLENYVAQLARPGLELQLSLAKRDTVVLPHLSQPLVAMLRQAGARADVLELNCGHYSFALPPYILRTGLRTLRLLA</sequence>
<accession>A0ABV6CL63</accession>
<evidence type="ECO:0000313" key="1">
    <source>
        <dbReference type="EMBL" id="MFC0199688.1"/>
    </source>
</evidence>
<gene>
    <name evidence="1" type="ORF">ACFFIZ_05005</name>
</gene>
<proteinExistence type="predicted"/>
<dbReference type="InterPro" id="IPR058111">
    <property type="entry name" value="RcgR-like"/>
</dbReference>
<evidence type="ECO:0000313" key="2">
    <source>
        <dbReference type="Proteomes" id="UP001589795"/>
    </source>
</evidence>
<name>A0ABV6CL63_9RHOB</name>